<dbReference type="PANTHER" id="PTHR30456">
    <property type="entry name" value="PYRIDOXINE 5'-PHOSPHATE SYNTHASE"/>
    <property type="match status" value="1"/>
</dbReference>
<feature type="binding site" evidence="4">
    <location>
        <begin position="8"/>
        <end position="9"/>
    </location>
    <ligand>
        <name>1-deoxy-D-xylulose 5-phosphate</name>
        <dbReference type="ChEBI" id="CHEBI:57792"/>
    </ligand>
</feature>
<evidence type="ECO:0000313" key="6">
    <source>
        <dbReference type="EMBL" id="MBB6072771.1"/>
    </source>
</evidence>
<dbReference type="GO" id="GO:0008615">
    <property type="term" value="P:pyridoxine biosynthetic process"/>
    <property type="evidence" value="ECO:0007669"/>
    <property type="project" value="UniProtKB-UniRule"/>
</dbReference>
<dbReference type="Proteomes" id="UP000582837">
    <property type="component" value="Unassembled WGS sequence"/>
</dbReference>
<protein>
    <recommendedName>
        <fullName evidence="4 5">Pyridoxine 5'-phosphate synthase</fullName>
        <shortName evidence="4">PNP synthase</shortName>
        <ecNumber evidence="4 5">2.6.99.2</ecNumber>
    </recommendedName>
</protein>
<comment type="function">
    <text evidence="4">Catalyzes the complicated ring closure reaction between the two acyclic compounds 1-deoxy-D-xylulose-5-phosphate (DXP) and 3-amino-2-oxopropyl phosphate (1-amino-acetone-3-phosphate or AAP) to form pyridoxine 5'-phosphate (PNP) and inorganic phosphate.</text>
</comment>
<dbReference type="InterPro" id="IPR036130">
    <property type="entry name" value="Pyridoxine-5'_phos_synth"/>
</dbReference>
<keyword evidence="1 4" id="KW-0963">Cytoplasm</keyword>
<comment type="catalytic activity">
    <reaction evidence="4">
        <text>3-amino-2-oxopropyl phosphate + 1-deoxy-D-xylulose 5-phosphate = pyridoxine 5'-phosphate + phosphate + 2 H2O + H(+)</text>
        <dbReference type="Rhea" id="RHEA:15265"/>
        <dbReference type="ChEBI" id="CHEBI:15377"/>
        <dbReference type="ChEBI" id="CHEBI:15378"/>
        <dbReference type="ChEBI" id="CHEBI:43474"/>
        <dbReference type="ChEBI" id="CHEBI:57279"/>
        <dbReference type="ChEBI" id="CHEBI:57792"/>
        <dbReference type="ChEBI" id="CHEBI:58589"/>
        <dbReference type="EC" id="2.6.99.2"/>
    </reaction>
</comment>
<comment type="subcellular location">
    <subcellularLocation>
        <location evidence="4">Cytoplasm</location>
    </subcellularLocation>
</comment>
<dbReference type="Pfam" id="PF03740">
    <property type="entry name" value="PdxJ"/>
    <property type="match status" value="1"/>
</dbReference>
<comment type="similarity">
    <text evidence="4">Belongs to the PNP synthase family.</text>
</comment>
<reference evidence="6 7" key="1">
    <citation type="submission" date="2020-08" db="EMBL/GenBank/DDBJ databases">
        <title>Genomic Encyclopedia of Type Strains, Phase IV (KMG-IV): sequencing the most valuable type-strain genomes for metagenomic binning, comparative biology and taxonomic classification.</title>
        <authorList>
            <person name="Goeker M."/>
        </authorList>
    </citation>
    <scope>NUCLEOTIDE SEQUENCE [LARGE SCALE GENOMIC DNA]</scope>
    <source>
        <strain evidence="6 7">DSM 29007</strain>
    </source>
</reference>
<keyword evidence="3 4" id="KW-0664">Pyridoxine biosynthesis</keyword>
<keyword evidence="2 4" id="KW-0808">Transferase</keyword>
<feature type="active site" description="Proton acceptor" evidence="4">
    <location>
        <position position="69"/>
    </location>
</feature>
<feature type="active site" description="Proton acceptor" evidence="4">
    <location>
        <position position="42"/>
    </location>
</feature>
<feature type="binding site" evidence="4">
    <location>
        <begin position="213"/>
        <end position="214"/>
    </location>
    <ligand>
        <name>3-amino-2-oxopropyl phosphate</name>
        <dbReference type="ChEBI" id="CHEBI:57279"/>
    </ligand>
</feature>
<evidence type="ECO:0000256" key="1">
    <source>
        <dbReference type="ARBA" id="ARBA00022490"/>
    </source>
</evidence>
<comment type="subunit">
    <text evidence="4">Homooctamer; tetramer of dimers.</text>
</comment>
<feature type="site" description="Transition state stabilizer" evidence="4">
    <location>
        <position position="152"/>
    </location>
</feature>
<gene>
    <name evidence="4" type="primary">pdxJ</name>
    <name evidence="6" type="ORF">HNQ61_004435</name>
</gene>
<feature type="active site" description="Proton donor" evidence="4">
    <location>
        <position position="191"/>
    </location>
</feature>
<feature type="binding site" evidence="4">
    <location>
        <position position="49"/>
    </location>
    <ligand>
        <name>1-deoxy-D-xylulose 5-phosphate</name>
        <dbReference type="ChEBI" id="CHEBI:57792"/>
    </ligand>
</feature>
<dbReference type="EC" id="2.6.99.2" evidence="4 5"/>
<comment type="pathway">
    <text evidence="4">Cofactor biosynthesis; pyridoxine 5'-phosphate biosynthesis; pyridoxine 5'-phosphate from D-erythrose 4-phosphate: step 5/5.</text>
</comment>
<dbReference type="InterPro" id="IPR004569">
    <property type="entry name" value="PyrdxlP_synth_PdxJ"/>
</dbReference>
<dbReference type="UniPathway" id="UPA00244">
    <property type="reaction ID" value="UER00313"/>
</dbReference>
<dbReference type="SUPFAM" id="SSF63892">
    <property type="entry name" value="Pyridoxine 5'-phosphate synthase"/>
    <property type="match status" value="1"/>
</dbReference>
<dbReference type="HAMAP" id="MF_00279">
    <property type="entry name" value="PdxJ"/>
    <property type="match status" value="1"/>
</dbReference>
<dbReference type="RefSeq" id="WP_170035513.1">
    <property type="nucleotide sequence ID" value="NZ_JABDTL010000001.1"/>
</dbReference>
<dbReference type="AlphaFoldDB" id="A0A841H3S7"/>
<dbReference type="InterPro" id="IPR013785">
    <property type="entry name" value="Aldolase_TIM"/>
</dbReference>
<name>A0A841H3S7_9BACT</name>
<sequence>MRLYVNIDHVATVRQARGTDEPDPVRAAVLAELGGADGITVHLREDRRHIQDRDVHLLMQTARTVVNLELAAASDVLALAEKWRPHQATLVPERREEVTTEGGLTLKGDDTRTWLSAAVRRLRDAGIRTSLFIDPDPEAVRASRDLGADAIELHTGEYANTRGEERREQLARLARAAALGRALGLGVHAGHGLTYENVAPLAAVPEIEELNIGHSIVSRAVFTGLERAVADMARILRHARR</sequence>
<evidence type="ECO:0000313" key="7">
    <source>
        <dbReference type="Proteomes" id="UP000582837"/>
    </source>
</evidence>
<feature type="binding site" evidence="4">
    <location>
        <position position="99"/>
    </location>
    <ligand>
        <name>1-deoxy-D-xylulose 5-phosphate</name>
        <dbReference type="ChEBI" id="CHEBI:57792"/>
    </ligand>
</feature>
<evidence type="ECO:0000256" key="3">
    <source>
        <dbReference type="ARBA" id="ARBA00023096"/>
    </source>
</evidence>
<comment type="caution">
    <text evidence="6">The sequence shown here is derived from an EMBL/GenBank/DDBJ whole genome shotgun (WGS) entry which is preliminary data.</text>
</comment>
<keyword evidence="7" id="KW-1185">Reference proteome</keyword>
<dbReference type="NCBIfam" id="NF003625">
    <property type="entry name" value="PRK05265.1-3"/>
    <property type="match status" value="1"/>
</dbReference>
<organism evidence="6 7">
    <name type="scientific">Longimicrobium terrae</name>
    <dbReference type="NCBI Taxonomy" id="1639882"/>
    <lineage>
        <taxon>Bacteria</taxon>
        <taxon>Pseudomonadati</taxon>
        <taxon>Gemmatimonadota</taxon>
        <taxon>Longimicrobiia</taxon>
        <taxon>Longimicrobiales</taxon>
        <taxon>Longimicrobiaceae</taxon>
        <taxon>Longimicrobium</taxon>
    </lineage>
</organism>
<feature type="binding site" evidence="4">
    <location>
        <position position="6"/>
    </location>
    <ligand>
        <name>3-amino-2-oxopropyl phosphate</name>
        <dbReference type="ChEBI" id="CHEBI:57279"/>
    </ligand>
</feature>
<feature type="binding site" evidence="4">
    <location>
        <position position="44"/>
    </location>
    <ligand>
        <name>1-deoxy-D-xylulose 5-phosphate</name>
        <dbReference type="ChEBI" id="CHEBI:57792"/>
    </ligand>
</feature>
<evidence type="ECO:0000256" key="2">
    <source>
        <dbReference type="ARBA" id="ARBA00022679"/>
    </source>
</evidence>
<dbReference type="EMBL" id="JACHIA010000018">
    <property type="protein sequence ID" value="MBB6072771.1"/>
    <property type="molecule type" value="Genomic_DNA"/>
</dbReference>
<dbReference type="Gene3D" id="3.20.20.70">
    <property type="entry name" value="Aldolase class I"/>
    <property type="match status" value="1"/>
</dbReference>
<dbReference type="GO" id="GO:0005829">
    <property type="term" value="C:cytosol"/>
    <property type="evidence" value="ECO:0007669"/>
    <property type="project" value="TreeGrafter"/>
</dbReference>
<dbReference type="GO" id="GO:0033856">
    <property type="term" value="F:pyridoxine 5'-phosphate synthase activity"/>
    <property type="evidence" value="ECO:0007669"/>
    <property type="project" value="UniProtKB-UniRule"/>
</dbReference>
<proteinExistence type="inferred from homology"/>
<dbReference type="NCBIfam" id="NF003627">
    <property type="entry name" value="PRK05265.1-5"/>
    <property type="match status" value="1"/>
</dbReference>
<feature type="binding site" evidence="4">
    <location>
        <position position="192"/>
    </location>
    <ligand>
        <name>3-amino-2-oxopropyl phosphate</name>
        <dbReference type="ChEBI" id="CHEBI:57279"/>
    </ligand>
</feature>
<feature type="binding site" evidence="4">
    <location>
        <position position="17"/>
    </location>
    <ligand>
        <name>3-amino-2-oxopropyl phosphate</name>
        <dbReference type="ChEBI" id="CHEBI:57279"/>
    </ligand>
</feature>
<evidence type="ECO:0000256" key="5">
    <source>
        <dbReference type="NCBIfam" id="TIGR00559"/>
    </source>
</evidence>
<dbReference type="NCBIfam" id="TIGR00559">
    <property type="entry name" value="pdxJ"/>
    <property type="match status" value="1"/>
</dbReference>
<dbReference type="CDD" id="cd00003">
    <property type="entry name" value="PNPsynthase"/>
    <property type="match status" value="1"/>
</dbReference>
<dbReference type="PANTHER" id="PTHR30456:SF0">
    <property type="entry name" value="PYRIDOXINE 5'-PHOSPHATE SYNTHASE"/>
    <property type="match status" value="1"/>
</dbReference>
<accession>A0A841H3S7</accession>
<evidence type="ECO:0000256" key="4">
    <source>
        <dbReference type="HAMAP-Rule" id="MF_00279"/>
    </source>
</evidence>